<gene>
    <name evidence="1" type="ORF">FisN_18Lh283</name>
</gene>
<protein>
    <submittedName>
        <fullName evidence="1">Uncharacterized protein</fullName>
    </submittedName>
</protein>
<keyword evidence="2" id="KW-1185">Reference proteome</keyword>
<dbReference type="AlphaFoldDB" id="A0A1Z5JUT6"/>
<proteinExistence type="predicted"/>
<name>A0A1Z5JUT6_FISSO</name>
<dbReference type="EMBL" id="BDSP01000118">
    <property type="protein sequence ID" value="GAX17626.1"/>
    <property type="molecule type" value="Genomic_DNA"/>
</dbReference>
<evidence type="ECO:0000313" key="1">
    <source>
        <dbReference type="EMBL" id="GAX17626.1"/>
    </source>
</evidence>
<evidence type="ECO:0000313" key="2">
    <source>
        <dbReference type="Proteomes" id="UP000198406"/>
    </source>
</evidence>
<organism evidence="1 2">
    <name type="scientific">Fistulifera solaris</name>
    <name type="common">Oleaginous diatom</name>
    <dbReference type="NCBI Taxonomy" id="1519565"/>
    <lineage>
        <taxon>Eukaryota</taxon>
        <taxon>Sar</taxon>
        <taxon>Stramenopiles</taxon>
        <taxon>Ochrophyta</taxon>
        <taxon>Bacillariophyta</taxon>
        <taxon>Bacillariophyceae</taxon>
        <taxon>Bacillariophycidae</taxon>
        <taxon>Naviculales</taxon>
        <taxon>Naviculaceae</taxon>
        <taxon>Fistulifera</taxon>
    </lineage>
</organism>
<sequence>MEYARVAALILPHLPVLRETFDFSGKKTVRKEIERARAISPIGYGTTMMTWRTESWFLAVRNGSNWNMTPQGEGPKNNYRWGSGGAIKALCSKTHLLIWKLDSCLQLYDARLSSISSDNLIRRSEMVPIPMDPTDRQGSRRKKHSWALGGRWIDDKHANLVPDADVTVTLHLLVEGSDGAFVGQTESGRINARTLASRPSLEALLSAIGNPATMDLPARCHIYFSTEPMVIGRKTVG</sequence>
<reference evidence="1 2" key="1">
    <citation type="journal article" date="2015" name="Plant Cell">
        <title>Oil accumulation by the oleaginous diatom Fistulifera solaris as revealed by the genome and transcriptome.</title>
        <authorList>
            <person name="Tanaka T."/>
            <person name="Maeda Y."/>
            <person name="Veluchamy A."/>
            <person name="Tanaka M."/>
            <person name="Abida H."/>
            <person name="Marechal E."/>
            <person name="Bowler C."/>
            <person name="Muto M."/>
            <person name="Sunaga Y."/>
            <person name="Tanaka M."/>
            <person name="Yoshino T."/>
            <person name="Taniguchi T."/>
            <person name="Fukuda Y."/>
            <person name="Nemoto M."/>
            <person name="Matsumoto M."/>
            <person name="Wong P.S."/>
            <person name="Aburatani S."/>
            <person name="Fujibuchi W."/>
        </authorList>
    </citation>
    <scope>NUCLEOTIDE SEQUENCE [LARGE SCALE GENOMIC DNA]</scope>
    <source>
        <strain evidence="1 2">JPCC DA0580</strain>
    </source>
</reference>
<dbReference type="InParanoid" id="A0A1Z5JUT6"/>
<comment type="caution">
    <text evidence="1">The sequence shown here is derived from an EMBL/GenBank/DDBJ whole genome shotgun (WGS) entry which is preliminary data.</text>
</comment>
<accession>A0A1Z5JUT6</accession>
<dbReference type="Proteomes" id="UP000198406">
    <property type="component" value="Unassembled WGS sequence"/>
</dbReference>